<gene>
    <name evidence="1" type="ORF">M0812_10420</name>
</gene>
<proteinExistence type="predicted"/>
<sequence length="285" mass="33943">MDLYLKNSNQQTEKVLTYNNVTPINENTDLMLGKLLIFMKYSKSNQKKSRFCQNIDFNKKHNMNPINMCSQNKQKKQFSKISSLSLLSAFLVDQNKNIKDQCAKKIPTQNQNSNLNENINCTKTKQFDQSTQNKNTSRRERQRKILKENKFFLINKKLNGKTKKKISKHDLKLVLNQKPKLSWGERLYYLKQYDNNLVQGHPEIFYTKNFPIADKKDKILIVNKTIFPLILNLTKSITKNANYNLYQNAYKSCQRGLIEWFRRKNYQNKTMYSREKMEFHPNSFH</sequence>
<accession>A0AAV7ZRC5</accession>
<organism evidence="1 2">
    <name type="scientific">Anaeramoeba flamelloides</name>
    <dbReference type="NCBI Taxonomy" id="1746091"/>
    <lineage>
        <taxon>Eukaryota</taxon>
        <taxon>Metamonada</taxon>
        <taxon>Anaeramoebidae</taxon>
        <taxon>Anaeramoeba</taxon>
    </lineage>
</organism>
<protein>
    <submittedName>
        <fullName evidence="1">Uncharacterized protein</fullName>
    </submittedName>
</protein>
<name>A0AAV7ZRC5_9EUKA</name>
<evidence type="ECO:0000313" key="1">
    <source>
        <dbReference type="EMBL" id="KAJ3444563.1"/>
    </source>
</evidence>
<reference evidence="1" key="1">
    <citation type="submission" date="2022-08" db="EMBL/GenBank/DDBJ databases">
        <title>Novel sulphate-reducing endosymbionts in the free-living metamonad Anaeramoeba.</title>
        <authorList>
            <person name="Jerlstrom-Hultqvist J."/>
            <person name="Cepicka I."/>
            <person name="Gallot-Lavallee L."/>
            <person name="Salas-Leiva D."/>
            <person name="Curtis B.A."/>
            <person name="Zahonova K."/>
            <person name="Pipaliya S."/>
            <person name="Dacks J."/>
            <person name="Roger A.J."/>
        </authorList>
    </citation>
    <scope>NUCLEOTIDE SEQUENCE</scope>
    <source>
        <strain evidence="1">Busselton2</strain>
    </source>
</reference>
<dbReference type="Proteomes" id="UP001146793">
    <property type="component" value="Unassembled WGS sequence"/>
</dbReference>
<evidence type="ECO:0000313" key="2">
    <source>
        <dbReference type="Proteomes" id="UP001146793"/>
    </source>
</evidence>
<dbReference type="AlphaFoldDB" id="A0AAV7ZRC5"/>
<comment type="caution">
    <text evidence="1">The sequence shown here is derived from an EMBL/GenBank/DDBJ whole genome shotgun (WGS) entry which is preliminary data.</text>
</comment>
<dbReference type="EMBL" id="JANTQA010000023">
    <property type="protein sequence ID" value="KAJ3444563.1"/>
    <property type="molecule type" value="Genomic_DNA"/>
</dbReference>